<reference evidence="2" key="2">
    <citation type="submission" date="2020-11" db="EMBL/GenBank/DDBJ databases">
        <authorList>
            <person name="McCartney M.A."/>
            <person name="Auch B."/>
            <person name="Kono T."/>
            <person name="Mallez S."/>
            <person name="Becker A."/>
            <person name="Gohl D.M."/>
            <person name="Silverstein K.A.T."/>
            <person name="Koren S."/>
            <person name="Bechman K.B."/>
            <person name="Herman A."/>
            <person name="Abrahante J.E."/>
            <person name="Garbe J."/>
        </authorList>
    </citation>
    <scope>NUCLEOTIDE SEQUENCE</scope>
    <source>
        <strain evidence="2">Duluth1</strain>
        <tissue evidence="2">Whole animal</tissue>
    </source>
</reference>
<dbReference type="GO" id="GO:0005576">
    <property type="term" value="C:extracellular region"/>
    <property type="evidence" value="ECO:0007669"/>
    <property type="project" value="InterPro"/>
</dbReference>
<evidence type="ECO:0000313" key="2">
    <source>
        <dbReference type="EMBL" id="KAH3752422.1"/>
    </source>
</evidence>
<evidence type="ECO:0000259" key="1">
    <source>
        <dbReference type="SMART" id="SM01361"/>
    </source>
</evidence>
<dbReference type="InterPro" id="IPR036595">
    <property type="entry name" value="A-macroglobulin_rcpt-bd_sf"/>
</dbReference>
<keyword evidence="3" id="KW-1185">Reference proteome</keyword>
<dbReference type="Pfam" id="PF07677">
    <property type="entry name" value="A2M_recep"/>
    <property type="match status" value="1"/>
</dbReference>
<dbReference type="AlphaFoldDB" id="A0A9D4DQS4"/>
<dbReference type="SMART" id="SM01361">
    <property type="entry name" value="A2M_recep"/>
    <property type="match status" value="1"/>
</dbReference>
<name>A0A9D4DQS4_DREPO</name>
<reference evidence="2" key="1">
    <citation type="journal article" date="2019" name="bioRxiv">
        <title>The Genome of the Zebra Mussel, Dreissena polymorpha: A Resource for Invasive Species Research.</title>
        <authorList>
            <person name="McCartney M.A."/>
            <person name="Auch B."/>
            <person name="Kono T."/>
            <person name="Mallez S."/>
            <person name="Zhang Y."/>
            <person name="Obille A."/>
            <person name="Becker A."/>
            <person name="Abrahante J.E."/>
            <person name="Garbe J."/>
            <person name="Badalamenti J.P."/>
            <person name="Herman A."/>
            <person name="Mangelson H."/>
            <person name="Liachko I."/>
            <person name="Sullivan S."/>
            <person name="Sone E.D."/>
            <person name="Koren S."/>
            <person name="Silverstein K.A.T."/>
            <person name="Beckman K.B."/>
            <person name="Gohl D.M."/>
        </authorList>
    </citation>
    <scope>NUCLEOTIDE SEQUENCE</scope>
    <source>
        <strain evidence="2">Duluth1</strain>
        <tissue evidence="2">Whole animal</tissue>
    </source>
</reference>
<dbReference type="Gene3D" id="2.60.40.690">
    <property type="entry name" value="Alpha-macroglobulin, receptor-binding domain"/>
    <property type="match status" value="1"/>
</dbReference>
<organism evidence="2 3">
    <name type="scientific">Dreissena polymorpha</name>
    <name type="common">Zebra mussel</name>
    <name type="synonym">Mytilus polymorpha</name>
    <dbReference type="NCBI Taxonomy" id="45954"/>
    <lineage>
        <taxon>Eukaryota</taxon>
        <taxon>Metazoa</taxon>
        <taxon>Spiralia</taxon>
        <taxon>Lophotrochozoa</taxon>
        <taxon>Mollusca</taxon>
        <taxon>Bivalvia</taxon>
        <taxon>Autobranchia</taxon>
        <taxon>Heteroconchia</taxon>
        <taxon>Euheterodonta</taxon>
        <taxon>Imparidentia</taxon>
        <taxon>Neoheterodontei</taxon>
        <taxon>Myida</taxon>
        <taxon>Dreissenoidea</taxon>
        <taxon>Dreissenidae</taxon>
        <taxon>Dreissena</taxon>
    </lineage>
</organism>
<comment type="caution">
    <text evidence="2">The sequence shown here is derived from an EMBL/GenBank/DDBJ whole genome shotgun (WGS) entry which is preliminary data.</text>
</comment>
<dbReference type="InterPro" id="IPR050473">
    <property type="entry name" value="A2M/Complement_sys"/>
</dbReference>
<dbReference type="EMBL" id="JAIWYP010000010">
    <property type="protein sequence ID" value="KAH3752422.1"/>
    <property type="molecule type" value="Genomic_DNA"/>
</dbReference>
<dbReference type="Proteomes" id="UP000828390">
    <property type="component" value="Unassembled WGS sequence"/>
</dbReference>
<dbReference type="SUPFAM" id="SSF49410">
    <property type="entry name" value="Alpha-macroglobulin receptor domain"/>
    <property type="match status" value="1"/>
</dbReference>
<evidence type="ECO:0000313" key="3">
    <source>
        <dbReference type="Proteomes" id="UP000828390"/>
    </source>
</evidence>
<dbReference type="PANTHER" id="PTHR11412:SF166">
    <property type="entry name" value="NTR DOMAIN-CONTAINING PROTEIN"/>
    <property type="match status" value="1"/>
</dbReference>
<gene>
    <name evidence="2" type="ORF">DPMN_187039</name>
</gene>
<feature type="domain" description="Alpha-macroglobulin receptor-binding" evidence="1">
    <location>
        <begin position="160"/>
        <end position="252"/>
    </location>
</feature>
<protein>
    <recommendedName>
        <fullName evidence="1">Alpha-macroglobulin receptor-binding domain-containing protein</fullName>
    </recommendedName>
</protein>
<sequence>MQNVIPQQALAKYTERMYRMNKFLEVRIENGPWVWSGHLSSINDYVAEIDLPQTNESNRFQVTATGFGSCTLTIEMSYNTKPKDDTITVLNGCNISKITIKDARILNNQNESKCDVCGYCKEPSQNGDRLGGEKRPNMKISARLKCVQFAVKTNSGHNYTGLFVVKTYLPVGVNIVPSDIQKMFNEGVFVRYDMPNDGKGFVQFYIDKISTDPSVFIFRIEDTFSDDFSRRFMLSVLVYDYYNPERSSMKQFMIGSGNGQAVPVVCDDRGDQCKCNHVLSSDSVKIFQGPTPADALYDHKYDGECRVTGCYCHFRTGDQTCITQSKKKTASKDGE</sequence>
<proteinExistence type="predicted"/>
<dbReference type="PANTHER" id="PTHR11412">
    <property type="entry name" value="MACROGLOBULIN / COMPLEMENT"/>
    <property type="match status" value="1"/>
</dbReference>
<dbReference type="InterPro" id="IPR009048">
    <property type="entry name" value="A-macroglobulin_rcpt-bd"/>
</dbReference>
<accession>A0A9D4DQS4</accession>